<evidence type="ECO:0000256" key="1">
    <source>
        <dbReference type="SAM" id="MobiDB-lite"/>
    </source>
</evidence>
<reference evidence="3" key="1">
    <citation type="submission" date="2022-02" db="EMBL/GenBank/DDBJ databases">
        <authorList>
            <person name="Henning P.M."/>
            <person name="McCubbin A.G."/>
            <person name="Shore J.S."/>
        </authorList>
    </citation>
    <scope>NUCLEOTIDE SEQUENCE</scope>
    <source>
        <strain evidence="3">F60SS</strain>
        <tissue evidence="3">Leaves</tissue>
    </source>
</reference>
<protein>
    <recommendedName>
        <fullName evidence="2">DUF4283 domain-containing protein</fullName>
    </recommendedName>
</protein>
<evidence type="ECO:0000259" key="2">
    <source>
        <dbReference type="Pfam" id="PF14111"/>
    </source>
</evidence>
<dbReference type="InterPro" id="IPR040256">
    <property type="entry name" value="At4g02000-like"/>
</dbReference>
<feature type="domain" description="DUF4283" evidence="2">
    <location>
        <begin position="128"/>
        <end position="206"/>
    </location>
</feature>
<sequence>MALTKSPLVMDLGKINFPKSTVSLLAKGKSSQSSAMSPVIIAPEKPVSSPILEEVCSDIPSPKVTHSPSPKAPLNPDPPLVPRPSWNEVVSAGKVVPKPLTFVEPILADDNVTLCIPPEILSVGQKKYSLCLIGQFLGNIPKLGFMTAILNKLWGRDGSVSIAQYKEGLFLFQFPIDDAYNHALYGRYWHVGGSQLVLQPWSSSFQKRDPASSIFPVWVQLQNIPLELLTHEGLSYLASTIGSPLRADQDCSKLFKGDSANLYINVDFSKPLKQELVVDMCGEKVVIPVIYSWRPEQCDYCHTWGHFEGICLKKKLNQKWVPKASKEVVSTVTTQAPYSSSSSVPEGSAASHNHSGPRTDDCPVDGVGGSVPEHIVSFDKSIEVKPSTGSYRSCKACSTS</sequence>
<dbReference type="PANTHER" id="PTHR31286:SF180">
    <property type="entry name" value="OS10G0362600 PROTEIN"/>
    <property type="match status" value="1"/>
</dbReference>
<dbReference type="Pfam" id="PF14111">
    <property type="entry name" value="DUF4283"/>
    <property type="match status" value="1"/>
</dbReference>
<reference evidence="3" key="2">
    <citation type="journal article" date="2023" name="Plants (Basel)">
        <title>Annotation of the Turnera subulata (Passifloraceae) Draft Genome Reveals the S-Locus Evolved after the Divergence of Turneroideae from Passifloroideae in a Stepwise Manner.</title>
        <authorList>
            <person name="Henning P.M."/>
            <person name="Roalson E.H."/>
            <person name="Mir W."/>
            <person name="McCubbin A.G."/>
            <person name="Shore J.S."/>
        </authorList>
    </citation>
    <scope>NUCLEOTIDE SEQUENCE</scope>
    <source>
        <strain evidence="3">F60SS</strain>
    </source>
</reference>
<accession>A0A9Q0G4E4</accession>
<evidence type="ECO:0000313" key="3">
    <source>
        <dbReference type="EMBL" id="KAJ4842921.1"/>
    </source>
</evidence>
<feature type="region of interest" description="Disordered" evidence="1">
    <location>
        <begin position="336"/>
        <end position="366"/>
    </location>
</feature>
<dbReference type="AlphaFoldDB" id="A0A9Q0G4E4"/>
<dbReference type="OrthoDB" id="1751344at2759"/>
<dbReference type="PANTHER" id="PTHR31286">
    <property type="entry name" value="GLYCINE-RICH CELL WALL STRUCTURAL PROTEIN 1.8-LIKE"/>
    <property type="match status" value="1"/>
</dbReference>
<name>A0A9Q0G4E4_9ROSI</name>
<dbReference type="InterPro" id="IPR025558">
    <property type="entry name" value="DUF4283"/>
</dbReference>
<feature type="compositionally biased region" description="Pro residues" evidence="1">
    <location>
        <begin position="70"/>
        <end position="80"/>
    </location>
</feature>
<gene>
    <name evidence="3" type="ORF">Tsubulata_005906</name>
</gene>
<comment type="caution">
    <text evidence="3">The sequence shown here is derived from an EMBL/GenBank/DDBJ whole genome shotgun (WGS) entry which is preliminary data.</text>
</comment>
<keyword evidence="4" id="KW-1185">Reference proteome</keyword>
<dbReference type="EMBL" id="JAKUCV010002361">
    <property type="protein sequence ID" value="KAJ4842921.1"/>
    <property type="molecule type" value="Genomic_DNA"/>
</dbReference>
<dbReference type="Proteomes" id="UP001141552">
    <property type="component" value="Unassembled WGS sequence"/>
</dbReference>
<proteinExistence type="predicted"/>
<organism evidence="3 4">
    <name type="scientific">Turnera subulata</name>
    <dbReference type="NCBI Taxonomy" id="218843"/>
    <lineage>
        <taxon>Eukaryota</taxon>
        <taxon>Viridiplantae</taxon>
        <taxon>Streptophyta</taxon>
        <taxon>Embryophyta</taxon>
        <taxon>Tracheophyta</taxon>
        <taxon>Spermatophyta</taxon>
        <taxon>Magnoliopsida</taxon>
        <taxon>eudicotyledons</taxon>
        <taxon>Gunneridae</taxon>
        <taxon>Pentapetalae</taxon>
        <taxon>rosids</taxon>
        <taxon>fabids</taxon>
        <taxon>Malpighiales</taxon>
        <taxon>Passifloraceae</taxon>
        <taxon>Turnera</taxon>
    </lineage>
</organism>
<feature type="region of interest" description="Disordered" evidence="1">
    <location>
        <begin position="60"/>
        <end position="80"/>
    </location>
</feature>
<evidence type="ECO:0000313" key="4">
    <source>
        <dbReference type="Proteomes" id="UP001141552"/>
    </source>
</evidence>